<dbReference type="GO" id="GO:0006220">
    <property type="term" value="P:pyrimidine nucleotide metabolic process"/>
    <property type="evidence" value="ECO:0007669"/>
    <property type="project" value="UniProtKB-UniRule"/>
</dbReference>
<gene>
    <name evidence="13 17" type="primary">der</name>
    <name evidence="14" type="synonym">cmk</name>
    <name evidence="17" type="ORF">NCTC7915_01030</name>
</gene>
<dbReference type="Gene3D" id="3.40.50.300">
    <property type="entry name" value="P-loop containing nucleotide triphosphate hydrolases"/>
    <property type="match status" value="3"/>
</dbReference>
<dbReference type="Proteomes" id="UP000254118">
    <property type="component" value="Unassembled WGS sequence"/>
</dbReference>
<dbReference type="InterPro" id="IPR032859">
    <property type="entry name" value="KH_dom-like"/>
</dbReference>
<dbReference type="GO" id="GO:0005737">
    <property type="term" value="C:cytoplasm"/>
    <property type="evidence" value="ECO:0007669"/>
    <property type="project" value="UniProtKB-SubCell"/>
</dbReference>
<dbReference type="InterPro" id="IPR031166">
    <property type="entry name" value="G_ENGA"/>
</dbReference>
<dbReference type="InterPro" id="IPR006073">
    <property type="entry name" value="GTP-bd"/>
</dbReference>
<dbReference type="NCBIfam" id="TIGR00017">
    <property type="entry name" value="cmk"/>
    <property type="match status" value="1"/>
</dbReference>
<evidence type="ECO:0000256" key="12">
    <source>
        <dbReference type="ARBA" id="ARBA00053470"/>
    </source>
</evidence>
<comment type="subcellular location">
    <subcellularLocation>
        <location evidence="14">Cytoplasm</location>
    </subcellularLocation>
</comment>
<dbReference type="PRINTS" id="PR00326">
    <property type="entry name" value="GTP1OBG"/>
</dbReference>
<sequence length="762" mass="81760">MSKNEPLVIAIDGPSGTGKSSVSREVAAMFGIDYLDTGAMYRSLAWFCLDKGIDFEDVAAVGAAARDLPLEIVTDPGAPAVFVDGVDVSQEIRSSRVSGVVSKVAAVPAVREELIARQRAIMAECAADGGVVAEGRDITTVVAPDATVRILLTASEQARLQRRATQEAELSGGDSVVTDRTRAEVVGRDAQDSAVTSFVDPAPGVTLLDTTDLDYEGSVRAVVAIVASEADFIGDSDDDGIYEFDAAGADDVAQDADSSGVEVVYVPEGASGSLPRGGDTDEDAGVARALRAGLEEFDLDDADLALVDGQFDPDAQEDGEGAAPVVAVIGRPNVGKSTLVNRIIGRREAVVEDVPGVTRDRVAYDAEWAGTKFTLVDTGGWEVDATGIHLRVAEQAEIAVGLCDAVLFVVDATVGATDTDEAVVRLLRRSGKPVVLVANKVDDMRGEADAAALWSLGLGQPWPVSALHGRGTGDALEALMGVLPQESQVEGAYRRGGPRRVALLGRPNVGKSSLLNRLAGEERVVVDNVAGTTRDPVDEFIELGGTTWRFVDTAGIRRRVHLTRGADFYASLRTRTALEKAEVAVVLIDAHEPISEQDIRIVQQVVDAGRAVVIAYNKWDLIDEERRYYLEREIERELVQIAWAPRVNASALTGRHVQKLVPALEQSLASWDTRVPTGRLNALLGEIVAAHPHPVRGGKQPRILFATQASTRPPRFVLFANGFIEAGYRRFLERRLREEFGFVGSPIEISVRVKEKRRRKEK</sequence>
<dbReference type="NCBIfam" id="TIGR03594">
    <property type="entry name" value="GTPase_EngA"/>
    <property type="match status" value="1"/>
</dbReference>
<dbReference type="CDD" id="cd01894">
    <property type="entry name" value="EngA1"/>
    <property type="match status" value="1"/>
</dbReference>
<evidence type="ECO:0000256" key="13">
    <source>
        <dbReference type="HAMAP-Rule" id="MF_00195"/>
    </source>
</evidence>
<dbReference type="CDD" id="cd02020">
    <property type="entry name" value="CMPK"/>
    <property type="match status" value="1"/>
</dbReference>
<dbReference type="FunFam" id="3.40.50.300:FF:000040">
    <property type="entry name" value="GTPase Der"/>
    <property type="match status" value="1"/>
</dbReference>
<dbReference type="CDD" id="cd01895">
    <property type="entry name" value="EngA2"/>
    <property type="match status" value="1"/>
</dbReference>
<comment type="similarity">
    <text evidence="2 14">Belongs to the cytidylate kinase family. Type 1 subfamily.</text>
</comment>
<evidence type="ECO:0000313" key="17">
    <source>
        <dbReference type="EMBL" id="STD08497.1"/>
    </source>
</evidence>
<dbReference type="InterPro" id="IPR005225">
    <property type="entry name" value="Small_GTP-bd"/>
</dbReference>
<protein>
    <recommendedName>
        <fullName evidence="13 14">Multifunctional fusion protein</fullName>
    </recommendedName>
    <domain>
        <recommendedName>
            <fullName evidence="14">Cytidylate kinase</fullName>
            <shortName evidence="14">CK</shortName>
            <ecNumber evidence="14">2.7.4.25</ecNumber>
        </recommendedName>
        <alternativeName>
            <fullName evidence="14">Cytidine monophosphate kinase</fullName>
            <shortName evidence="14">CMP kinase</shortName>
        </alternativeName>
    </domain>
    <domain>
        <recommendedName>
            <fullName evidence="13">GTPase Der</fullName>
        </recommendedName>
        <alternativeName>
            <fullName evidence="13">GTP-binding protein EngA</fullName>
        </alternativeName>
    </domain>
</protein>
<feature type="binding site" evidence="13">
    <location>
        <begin position="330"/>
        <end position="337"/>
    </location>
    <ligand>
        <name>GTP</name>
        <dbReference type="ChEBI" id="CHEBI:37565"/>
        <label>1</label>
    </ligand>
</feature>
<keyword evidence="3 13" id="KW-0690">Ribosome biogenesis</keyword>
<feature type="binding site" evidence="13">
    <location>
        <begin position="439"/>
        <end position="442"/>
    </location>
    <ligand>
        <name>GTP</name>
        <dbReference type="ChEBI" id="CHEBI:37565"/>
        <label>1</label>
    </ligand>
</feature>
<feature type="domain" description="EngA-type G" evidence="16">
    <location>
        <begin position="324"/>
        <end position="487"/>
    </location>
</feature>
<dbReference type="GO" id="GO:0042254">
    <property type="term" value="P:ribosome biogenesis"/>
    <property type="evidence" value="ECO:0007669"/>
    <property type="project" value="UniProtKB-KW"/>
</dbReference>
<dbReference type="InterPro" id="IPR003136">
    <property type="entry name" value="Cytidylate_kin"/>
</dbReference>
<keyword evidence="5" id="KW-0677">Repeat</keyword>
<dbReference type="GO" id="GO:0005525">
    <property type="term" value="F:GTP binding"/>
    <property type="evidence" value="ECO:0007669"/>
    <property type="project" value="UniProtKB-UniRule"/>
</dbReference>
<dbReference type="EMBL" id="UFYA01000001">
    <property type="protein sequence ID" value="STD08497.1"/>
    <property type="molecule type" value="Genomic_DNA"/>
</dbReference>
<dbReference type="HAMAP" id="MF_00238">
    <property type="entry name" value="Cytidyl_kinase_type1"/>
    <property type="match status" value="1"/>
</dbReference>
<dbReference type="Pfam" id="PF02224">
    <property type="entry name" value="Cytidylate_kin"/>
    <property type="match status" value="1"/>
</dbReference>
<dbReference type="PANTHER" id="PTHR43834">
    <property type="entry name" value="GTPASE DER"/>
    <property type="match status" value="1"/>
</dbReference>
<dbReference type="PROSITE" id="PS51712">
    <property type="entry name" value="G_ENGA"/>
    <property type="match status" value="2"/>
</dbReference>
<comment type="catalytic activity">
    <reaction evidence="10 14">
        <text>dCMP + ATP = dCDP + ADP</text>
        <dbReference type="Rhea" id="RHEA:25094"/>
        <dbReference type="ChEBI" id="CHEBI:30616"/>
        <dbReference type="ChEBI" id="CHEBI:57566"/>
        <dbReference type="ChEBI" id="CHEBI:58593"/>
        <dbReference type="ChEBI" id="CHEBI:456216"/>
        <dbReference type="EC" id="2.7.4.25"/>
    </reaction>
</comment>
<dbReference type="GO" id="GO:0036431">
    <property type="term" value="F:dCMP kinase activity"/>
    <property type="evidence" value="ECO:0007669"/>
    <property type="project" value="InterPro"/>
</dbReference>
<dbReference type="Pfam" id="PF01926">
    <property type="entry name" value="MMR_HSR1"/>
    <property type="match status" value="2"/>
</dbReference>
<feature type="domain" description="EngA-type G" evidence="16">
    <location>
        <begin position="499"/>
        <end position="672"/>
    </location>
</feature>
<evidence type="ECO:0000259" key="16">
    <source>
        <dbReference type="PROSITE" id="PS51712"/>
    </source>
</evidence>
<evidence type="ECO:0000256" key="6">
    <source>
        <dbReference type="ARBA" id="ARBA00022741"/>
    </source>
</evidence>
<evidence type="ECO:0000256" key="11">
    <source>
        <dbReference type="ARBA" id="ARBA00048478"/>
    </source>
</evidence>
<dbReference type="NCBIfam" id="NF002828">
    <property type="entry name" value="PRK03003.1"/>
    <property type="match status" value="1"/>
</dbReference>
<dbReference type="SMART" id="SM00382">
    <property type="entry name" value="AAA"/>
    <property type="match status" value="3"/>
</dbReference>
<dbReference type="NCBIfam" id="NF007071">
    <property type="entry name" value="PRK09518.1"/>
    <property type="match status" value="1"/>
</dbReference>
<dbReference type="InterPro" id="IPR003593">
    <property type="entry name" value="AAA+_ATPase"/>
</dbReference>
<dbReference type="RefSeq" id="WP_115030341.1">
    <property type="nucleotide sequence ID" value="NZ_UFYA01000001.1"/>
</dbReference>
<evidence type="ECO:0000256" key="9">
    <source>
        <dbReference type="ARBA" id="ARBA00023134"/>
    </source>
</evidence>
<dbReference type="InterPro" id="IPR011994">
    <property type="entry name" value="Cytidylate_kinase_dom"/>
</dbReference>
<keyword evidence="6 13" id="KW-0547">Nucleotide-binding</keyword>
<feature type="binding site" evidence="13">
    <location>
        <begin position="377"/>
        <end position="381"/>
    </location>
    <ligand>
        <name>GTP</name>
        <dbReference type="ChEBI" id="CHEBI:37565"/>
        <label>1</label>
    </ligand>
</feature>
<comment type="function">
    <text evidence="12 13">GTPase that plays an essential role in the late steps of ribosome biogenesis.</text>
</comment>
<dbReference type="AlphaFoldDB" id="A0AA46H0C7"/>
<evidence type="ECO:0000256" key="14">
    <source>
        <dbReference type="HAMAP-Rule" id="MF_00238"/>
    </source>
</evidence>
<evidence type="ECO:0000313" key="18">
    <source>
        <dbReference type="Proteomes" id="UP000254118"/>
    </source>
</evidence>
<feature type="binding site" evidence="13">
    <location>
        <begin position="552"/>
        <end position="556"/>
    </location>
    <ligand>
        <name>GTP</name>
        <dbReference type="ChEBI" id="CHEBI:37565"/>
        <label>2</label>
    </ligand>
</feature>
<keyword evidence="7 14" id="KW-0418">Kinase</keyword>
<dbReference type="InterPro" id="IPR015946">
    <property type="entry name" value="KH_dom-like_a/b"/>
</dbReference>
<dbReference type="SUPFAM" id="SSF52540">
    <property type="entry name" value="P-loop containing nucleoside triphosphate hydrolases"/>
    <property type="match status" value="3"/>
</dbReference>
<dbReference type="Gene3D" id="3.30.300.20">
    <property type="match status" value="1"/>
</dbReference>
<dbReference type="InterPro" id="IPR027417">
    <property type="entry name" value="P-loop_NTPase"/>
</dbReference>
<evidence type="ECO:0000256" key="1">
    <source>
        <dbReference type="ARBA" id="ARBA00008279"/>
    </source>
</evidence>
<keyword evidence="4 14" id="KW-0808">Transferase</keyword>
<dbReference type="FunFam" id="3.30.300.20:FF:000004">
    <property type="entry name" value="GTPase Der"/>
    <property type="match status" value="1"/>
</dbReference>
<dbReference type="HAMAP" id="MF_00195">
    <property type="entry name" value="GTPase_Der"/>
    <property type="match status" value="1"/>
</dbReference>
<feature type="binding site" evidence="14">
    <location>
        <begin position="13"/>
        <end position="21"/>
    </location>
    <ligand>
        <name>ATP</name>
        <dbReference type="ChEBI" id="CHEBI:30616"/>
    </ligand>
</feature>
<evidence type="ECO:0000256" key="5">
    <source>
        <dbReference type="ARBA" id="ARBA00022737"/>
    </source>
</evidence>
<keyword evidence="9 13" id="KW-0342">GTP-binding</keyword>
<dbReference type="GO" id="GO:0005524">
    <property type="term" value="F:ATP binding"/>
    <property type="evidence" value="ECO:0007669"/>
    <property type="project" value="UniProtKB-UniRule"/>
</dbReference>
<dbReference type="PANTHER" id="PTHR43834:SF6">
    <property type="entry name" value="GTPASE DER"/>
    <property type="match status" value="1"/>
</dbReference>
<name>A0AA46H0C7_9MICO</name>
<dbReference type="EC" id="2.7.4.25" evidence="14"/>
<dbReference type="NCBIfam" id="TIGR00231">
    <property type="entry name" value="small_GTP"/>
    <property type="match status" value="2"/>
</dbReference>
<feature type="binding site" evidence="13">
    <location>
        <begin position="505"/>
        <end position="512"/>
    </location>
    <ligand>
        <name>GTP</name>
        <dbReference type="ChEBI" id="CHEBI:37565"/>
        <label>2</label>
    </ligand>
</feature>
<keyword evidence="8 14" id="KW-0067">ATP-binding</keyword>
<accession>A0AA46H0C7</accession>
<feature type="binding site" evidence="13">
    <location>
        <begin position="617"/>
        <end position="620"/>
    </location>
    <ligand>
        <name>GTP</name>
        <dbReference type="ChEBI" id="CHEBI:37565"/>
        <label>2</label>
    </ligand>
</feature>
<evidence type="ECO:0000256" key="15">
    <source>
        <dbReference type="PROSITE-ProRule" id="PRU01049"/>
    </source>
</evidence>
<evidence type="ECO:0000256" key="8">
    <source>
        <dbReference type="ARBA" id="ARBA00022840"/>
    </source>
</evidence>
<comment type="catalytic activity">
    <reaction evidence="11 14">
        <text>CMP + ATP = CDP + ADP</text>
        <dbReference type="Rhea" id="RHEA:11600"/>
        <dbReference type="ChEBI" id="CHEBI:30616"/>
        <dbReference type="ChEBI" id="CHEBI:58069"/>
        <dbReference type="ChEBI" id="CHEBI:60377"/>
        <dbReference type="ChEBI" id="CHEBI:456216"/>
        <dbReference type="EC" id="2.7.4.25"/>
    </reaction>
</comment>
<comment type="similarity">
    <text evidence="1 13 15">Belongs to the TRAFAC class TrmE-Era-EngA-EngB-Septin-like GTPase superfamily. EngA (Der) GTPase family.</text>
</comment>
<evidence type="ECO:0000256" key="7">
    <source>
        <dbReference type="ARBA" id="ARBA00022777"/>
    </source>
</evidence>
<dbReference type="FunFam" id="3.40.50.300:FF:000057">
    <property type="entry name" value="GTPase Der"/>
    <property type="match status" value="1"/>
</dbReference>
<comment type="subunit">
    <text evidence="13">Associates with the 50S ribosomal subunit.</text>
</comment>
<comment type="caution">
    <text evidence="17">The sequence shown here is derived from an EMBL/GenBank/DDBJ whole genome shotgun (WGS) entry which is preliminary data.</text>
</comment>
<keyword evidence="14" id="KW-0963">Cytoplasm</keyword>
<reference evidence="17 18" key="1">
    <citation type="submission" date="2018-06" db="EMBL/GenBank/DDBJ databases">
        <authorList>
            <consortium name="Pathogen Informatics"/>
            <person name="Doyle S."/>
        </authorList>
    </citation>
    <scope>NUCLEOTIDE SEQUENCE [LARGE SCALE GENOMIC DNA]</scope>
    <source>
        <strain evidence="17 18">NCTC7915</strain>
    </source>
</reference>
<evidence type="ECO:0000256" key="10">
    <source>
        <dbReference type="ARBA" id="ARBA00047615"/>
    </source>
</evidence>
<proteinExistence type="inferred from homology"/>
<dbReference type="GO" id="GO:0043022">
    <property type="term" value="F:ribosome binding"/>
    <property type="evidence" value="ECO:0007669"/>
    <property type="project" value="TreeGrafter"/>
</dbReference>
<evidence type="ECO:0000256" key="3">
    <source>
        <dbReference type="ARBA" id="ARBA00022517"/>
    </source>
</evidence>
<organism evidence="17 18">
    <name type="scientific">Dermatophilus congolensis</name>
    <dbReference type="NCBI Taxonomy" id="1863"/>
    <lineage>
        <taxon>Bacteria</taxon>
        <taxon>Bacillati</taxon>
        <taxon>Actinomycetota</taxon>
        <taxon>Actinomycetes</taxon>
        <taxon>Micrococcales</taxon>
        <taxon>Dermatophilaceae</taxon>
        <taxon>Dermatophilus</taxon>
    </lineage>
</organism>
<evidence type="ECO:0000256" key="4">
    <source>
        <dbReference type="ARBA" id="ARBA00022679"/>
    </source>
</evidence>
<dbReference type="InterPro" id="IPR016484">
    <property type="entry name" value="GTPase_Der"/>
</dbReference>
<evidence type="ECO:0000256" key="2">
    <source>
        <dbReference type="ARBA" id="ARBA00009427"/>
    </source>
</evidence>
<dbReference type="Pfam" id="PF14714">
    <property type="entry name" value="KH_dom-like"/>
    <property type="match status" value="1"/>
</dbReference>